<dbReference type="Proteomes" id="UP001213000">
    <property type="component" value="Unassembled WGS sequence"/>
</dbReference>
<comment type="caution">
    <text evidence="1">The sequence shown here is derived from an EMBL/GenBank/DDBJ whole genome shotgun (WGS) entry which is preliminary data.</text>
</comment>
<gene>
    <name evidence="1" type="ORF">NP233_g8119</name>
</gene>
<evidence type="ECO:0000313" key="1">
    <source>
        <dbReference type="EMBL" id="KAJ3564705.1"/>
    </source>
</evidence>
<dbReference type="EMBL" id="JANIEX010000637">
    <property type="protein sequence ID" value="KAJ3564705.1"/>
    <property type="molecule type" value="Genomic_DNA"/>
</dbReference>
<keyword evidence="2" id="KW-1185">Reference proteome</keyword>
<name>A0AAD5VPI9_9AGAR</name>
<organism evidence="1 2">
    <name type="scientific">Leucocoprinus birnbaumii</name>
    <dbReference type="NCBI Taxonomy" id="56174"/>
    <lineage>
        <taxon>Eukaryota</taxon>
        <taxon>Fungi</taxon>
        <taxon>Dikarya</taxon>
        <taxon>Basidiomycota</taxon>
        <taxon>Agaricomycotina</taxon>
        <taxon>Agaricomycetes</taxon>
        <taxon>Agaricomycetidae</taxon>
        <taxon>Agaricales</taxon>
        <taxon>Agaricineae</taxon>
        <taxon>Agaricaceae</taxon>
        <taxon>Leucocoprinus</taxon>
    </lineage>
</organism>
<proteinExistence type="predicted"/>
<dbReference type="AlphaFoldDB" id="A0AAD5VPI9"/>
<sequence>MFRCDGRSLYISPLYTFFAPLDPVSLWALSSIPSPAGMFQRARVVVVTGSTFIVSYRDSESNTGGSRIVNQASELTQFLLLSDLPTLSEEAIKDALHDSRHQERVAQSLRHFPDSDAVIATISRRIYESENPLCAVWLSDPGFNLGYLCARRLSSQLAASFFFDTKCHSDATSKFFLTIAYQLALQFPSYDCLLRDKLRHNPDLVDKCLEVQFLKLIVEPFRQLQFPNVPIGNQGLIVVNGLENSQDRAEVLRVIGESKRELPFCWVIFSSPQLAEQLKELTIIPVEGSDLSSGSYREWKIVVAFSRVDEVWTNLPGVGQKYGFIIISIGLTASLFD</sequence>
<reference evidence="1" key="1">
    <citation type="submission" date="2022-07" db="EMBL/GenBank/DDBJ databases">
        <title>Genome Sequence of Leucocoprinus birnbaumii.</title>
        <authorList>
            <person name="Buettner E."/>
        </authorList>
    </citation>
    <scope>NUCLEOTIDE SEQUENCE</scope>
    <source>
        <strain evidence="1">VT141</strain>
    </source>
</reference>
<evidence type="ECO:0000313" key="2">
    <source>
        <dbReference type="Proteomes" id="UP001213000"/>
    </source>
</evidence>
<accession>A0AAD5VPI9</accession>
<protein>
    <submittedName>
        <fullName evidence="1">Uncharacterized protein</fullName>
    </submittedName>
</protein>